<feature type="region of interest" description="Disordered" evidence="2">
    <location>
        <begin position="165"/>
        <end position="199"/>
    </location>
</feature>
<feature type="compositionally biased region" description="Low complexity" evidence="2">
    <location>
        <begin position="187"/>
        <end position="199"/>
    </location>
</feature>
<evidence type="ECO:0000313" key="3">
    <source>
        <dbReference type="EMBL" id="KAF6211255.1"/>
    </source>
</evidence>
<dbReference type="PANTHER" id="PTHR37558:SF1">
    <property type="entry name" value="HTH CENPB-TYPE DOMAIN-CONTAINING PROTEIN"/>
    <property type="match status" value="1"/>
</dbReference>
<dbReference type="PANTHER" id="PTHR37558">
    <property type="entry name" value="HTH CENPB-TYPE DOMAIN-CONTAINING PROTEIN"/>
    <property type="match status" value="1"/>
</dbReference>
<feature type="compositionally biased region" description="Pro residues" evidence="2">
    <location>
        <begin position="177"/>
        <end position="186"/>
    </location>
</feature>
<name>A0A6A4JXA8_APOLU</name>
<feature type="compositionally biased region" description="Basic and acidic residues" evidence="2">
    <location>
        <begin position="125"/>
        <end position="134"/>
    </location>
</feature>
<dbReference type="AlphaFoldDB" id="A0A6A4JXA8"/>
<dbReference type="EMBL" id="WIXP02000005">
    <property type="protein sequence ID" value="KAF6211255.1"/>
    <property type="molecule type" value="Genomic_DNA"/>
</dbReference>
<reference evidence="3" key="1">
    <citation type="journal article" date="2021" name="Mol. Ecol. Resour.">
        <title>Apolygus lucorum genome provides insights into omnivorousness and mesophyll feeding.</title>
        <authorList>
            <person name="Liu Y."/>
            <person name="Liu H."/>
            <person name="Wang H."/>
            <person name="Huang T."/>
            <person name="Liu B."/>
            <person name="Yang B."/>
            <person name="Yin L."/>
            <person name="Li B."/>
            <person name="Zhang Y."/>
            <person name="Zhang S."/>
            <person name="Jiang F."/>
            <person name="Zhang X."/>
            <person name="Ren Y."/>
            <person name="Wang B."/>
            <person name="Wang S."/>
            <person name="Lu Y."/>
            <person name="Wu K."/>
            <person name="Fan W."/>
            <person name="Wang G."/>
        </authorList>
    </citation>
    <scope>NUCLEOTIDE SEQUENCE</scope>
    <source>
        <strain evidence="3">12Hb</strain>
    </source>
</reference>
<feature type="region of interest" description="Disordered" evidence="2">
    <location>
        <begin position="107"/>
        <end position="134"/>
    </location>
</feature>
<proteinExistence type="predicted"/>
<dbReference type="Proteomes" id="UP000466442">
    <property type="component" value="Linkage Group LG5"/>
</dbReference>
<sequence length="327" mass="37813">MEDLDSQEVASRPRKIKFTSEDDLMLLKEVAAENPFEDGSKWRVVAEKMKRIISKAFTARNLRERVNYLLQRYELHFEEWKVASGKDEATLERISLLQEVRDMKQEFHGKRAKKGQQLASQTGKMLRDEAAKNHGLRTETVETLMVDLHDDEFIVDFPILDEIEVDEGSSPNQPSRPGSPLPPPPTVSQSPQTPSLSQASEALVGNSISIATTSNDPGTQTPAAARFMKRKRGMNSSVESFMAKKQDMETSLKRRQLDLEERKFEEEARRKKIELEIEEKKINLQLAMFHHQVKRDEETQKQIRQLLERQEDMFCRLFKSIEELVKK</sequence>
<accession>A0A6A4JXA8</accession>
<keyword evidence="1" id="KW-0175">Coiled coil</keyword>
<protein>
    <recommendedName>
        <fullName evidence="5">Myb/SANT-like DNA-binding domain-containing protein</fullName>
    </recommendedName>
</protein>
<evidence type="ECO:0000256" key="1">
    <source>
        <dbReference type="SAM" id="Coils"/>
    </source>
</evidence>
<evidence type="ECO:0008006" key="5">
    <source>
        <dbReference type="Google" id="ProtNLM"/>
    </source>
</evidence>
<keyword evidence="4" id="KW-1185">Reference proteome</keyword>
<evidence type="ECO:0000256" key="2">
    <source>
        <dbReference type="SAM" id="MobiDB-lite"/>
    </source>
</evidence>
<dbReference type="OrthoDB" id="6508955at2759"/>
<comment type="caution">
    <text evidence="3">The sequence shown here is derived from an EMBL/GenBank/DDBJ whole genome shotgun (WGS) entry which is preliminary data.</text>
</comment>
<gene>
    <name evidence="3" type="ORF">GE061_014372</name>
</gene>
<organism evidence="3 4">
    <name type="scientific">Apolygus lucorum</name>
    <name type="common">Small green plant bug</name>
    <name type="synonym">Lygocoris lucorum</name>
    <dbReference type="NCBI Taxonomy" id="248454"/>
    <lineage>
        <taxon>Eukaryota</taxon>
        <taxon>Metazoa</taxon>
        <taxon>Ecdysozoa</taxon>
        <taxon>Arthropoda</taxon>
        <taxon>Hexapoda</taxon>
        <taxon>Insecta</taxon>
        <taxon>Pterygota</taxon>
        <taxon>Neoptera</taxon>
        <taxon>Paraneoptera</taxon>
        <taxon>Hemiptera</taxon>
        <taxon>Heteroptera</taxon>
        <taxon>Panheteroptera</taxon>
        <taxon>Cimicomorpha</taxon>
        <taxon>Miridae</taxon>
        <taxon>Mirini</taxon>
        <taxon>Apolygus</taxon>
    </lineage>
</organism>
<feature type="coiled-coil region" evidence="1">
    <location>
        <begin position="254"/>
        <end position="285"/>
    </location>
</feature>
<evidence type="ECO:0000313" key="4">
    <source>
        <dbReference type="Proteomes" id="UP000466442"/>
    </source>
</evidence>